<dbReference type="AlphaFoldDB" id="A0A2Z4Y3Y9"/>
<dbReference type="EMBL" id="CP030759">
    <property type="protein sequence ID" value="AXA35699.1"/>
    <property type="molecule type" value="Genomic_DNA"/>
</dbReference>
<evidence type="ECO:0000256" key="3">
    <source>
        <dbReference type="ARBA" id="ARBA00022553"/>
    </source>
</evidence>
<accession>A0A2Z4Y3Y9</accession>
<organism evidence="9 10">
    <name type="scientific">Sumerlaea chitinivorans</name>
    <dbReference type="NCBI Taxonomy" id="2250252"/>
    <lineage>
        <taxon>Bacteria</taxon>
        <taxon>Candidatus Sumerlaeota</taxon>
        <taxon>Candidatus Sumerlaeia</taxon>
        <taxon>Candidatus Sumerlaeales</taxon>
        <taxon>Candidatus Sumerlaeaceae</taxon>
        <taxon>Candidatus Sumerlaea</taxon>
    </lineage>
</organism>
<protein>
    <recommendedName>
        <fullName evidence="2">histidine kinase</fullName>
        <ecNumber evidence="2">2.7.13.3</ecNumber>
    </recommendedName>
</protein>
<evidence type="ECO:0000256" key="5">
    <source>
        <dbReference type="ARBA" id="ARBA00022777"/>
    </source>
</evidence>
<gene>
    <name evidence="9" type="ORF">BRCON_0922</name>
</gene>
<keyword evidence="3" id="KW-0597">Phosphoprotein</keyword>
<dbReference type="KEGG" id="schv:BRCON_0922"/>
<dbReference type="Gene3D" id="3.30.565.10">
    <property type="entry name" value="Histidine kinase-like ATPase, C-terminal domain"/>
    <property type="match status" value="1"/>
</dbReference>
<dbReference type="Pfam" id="PF02518">
    <property type="entry name" value="HATPase_c"/>
    <property type="match status" value="1"/>
</dbReference>
<dbReference type="InterPro" id="IPR036890">
    <property type="entry name" value="HATPase_C_sf"/>
</dbReference>
<dbReference type="SMART" id="SM00387">
    <property type="entry name" value="HATPase_c"/>
    <property type="match status" value="1"/>
</dbReference>
<evidence type="ECO:0000313" key="9">
    <source>
        <dbReference type="EMBL" id="AXA35699.1"/>
    </source>
</evidence>
<dbReference type="SUPFAM" id="SSF47384">
    <property type="entry name" value="Homodimeric domain of signal transducing histidine kinase"/>
    <property type="match status" value="1"/>
</dbReference>
<dbReference type="Proteomes" id="UP000262583">
    <property type="component" value="Chromosome"/>
</dbReference>
<evidence type="ECO:0000259" key="8">
    <source>
        <dbReference type="PROSITE" id="PS50109"/>
    </source>
</evidence>
<keyword evidence="4" id="KW-0808">Transferase</keyword>
<dbReference type="Gene3D" id="1.10.287.130">
    <property type="match status" value="1"/>
</dbReference>
<dbReference type="InterPro" id="IPR050736">
    <property type="entry name" value="Sensor_HK_Regulatory"/>
</dbReference>
<dbReference type="InterPro" id="IPR005467">
    <property type="entry name" value="His_kinase_dom"/>
</dbReference>
<keyword evidence="7" id="KW-0175">Coiled coil</keyword>
<comment type="catalytic activity">
    <reaction evidence="1">
        <text>ATP + protein L-histidine = ADP + protein N-phospho-L-histidine.</text>
        <dbReference type="EC" id="2.7.13.3"/>
    </reaction>
</comment>
<dbReference type="CDD" id="cd00075">
    <property type="entry name" value="HATPase"/>
    <property type="match status" value="1"/>
</dbReference>
<evidence type="ECO:0000256" key="4">
    <source>
        <dbReference type="ARBA" id="ARBA00022679"/>
    </source>
</evidence>
<dbReference type="InterPro" id="IPR004358">
    <property type="entry name" value="Sig_transdc_His_kin-like_C"/>
</dbReference>
<dbReference type="InterPro" id="IPR003594">
    <property type="entry name" value="HATPase_dom"/>
</dbReference>
<dbReference type="SMART" id="SM00388">
    <property type="entry name" value="HisKA"/>
    <property type="match status" value="1"/>
</dbReference>
<sequence>MVAVFLIFAGGNYYIDLLQKRNVQLAVELAQEQARKLSRDILELLSSERANSLGAQEVKEKLRPLTQIVLRQNRHILWAGIFDPETGNYVVEQTSEDSQTFVTKSVGDNAYRAELATQGGRAPIEVSVRTTPRASEGQEVRQVIEHNGKRVGEIHLRIADSPGFQKIEATSSQISRALLAECLFLLVFLGAVFWVVWRLVSRHVALVERHAALDRMAYVGTLASGLAHEIRNPLNAMSLNLEVIREELSESVRGDVSRPLMLLERIQKEVSHLNRILTNFLDFALPTRESITRFSLRGLVEELLEVHSSELAQHEIRCELDAPSDTWIEADRRLVYQALRNVLVNAIEAVKDRIQRHIMIEIESEGSEFIRIKVSDTGPGISPENRERIFDVFFSTRKGGTGLGLAITKKIVEEHGGSIRAQEANGGGAQIMIELPRDTLRVLSQNGSL</sequence>
<feature type="coiled-coil region" evidence="7">
    <location>
        <begin position="15"/>
        <end position="47"/>
    </location>
</feature>
<dbReference type="EC" id="2.7.13.3" evidence="2"/>
<evidence type="ECO:0000313" key="10">
    <source>
        <dbReference type="Proteomes" id="UP000262583"/>
    </source>
</evidence>
<dbReference type="PROSITE" id="PS50109">
    <property type="entry name" value="HIS_KIN"/>
    <property type="match status" value="1"/>
</dbReference>
<name>A0A2Z4Y3Y9_SUMC1</name>
<dbReference type="InterPro" id="IPR003661">
    <property type="entry name" value="HisK_dim/P_dom"/>
</dbReference>
<dbReference type="InterPro" id="IPR036097">
    <property type="entry name" value="HisK_dim/P_sf"/>
</dbReference>
<keyword evidence="6" id="KW-0902">Two-component regulatory system</keyword>
<evidence type="ECO:0000256" key="6">
    <source>
        <dbReference type="ARBA" id="ARBA00023012"/>
    </source>
</evidence>
<dbReference type="CDD" id="cd00082">
    <property type="entry name" value="HisKA"/>
    <property type="match status" value="1"/>
</dbReference>
<evidence type="ECO:0000256" key="1">
    <source>
        <dbReference type="ARBA" id="ARBA00000085"/>
    </source>
</evidence>
<dbReference type="SUPFAM" id="SSF55874">
    <property type="entry name" value="ATPase domain of HSP90 chaperone/DNA topoisomerase II/histidine kinase"/>
    <property type="match status" value="1"/>
</dbReference>
<keyword evidence="5 9" id="KW-0418">Kinase</keyword>
<reference evidence="9 10" key="1">
    <citation type="submission" date="2018-05" db="EMBL/GenBank/DDBJ databases">
        <title>A metagenomic window into the 2 km-deep terrestrial subsurface aquifer revealed taxonomically and functionally diverse microbial community comprising novel uncultured bacterial lineages.</title>
        <authorList>
            <person name="Kadnikov V.V."/>
            <person name="Mardanov A.V."/>
            <person name="Beletsky A.V."/>
            <person name="Banks D."/>
            <person name="Pimenov N.V."/>
            <person name="Frank Y.A."/>
            <person name="Karnachuk O.V."/>
            <person name="Ravin N.V."/>
        </authorList>
    </citation>
    <scope>NUCLEOTIDE SEQUENCE [LARGE SCALE GENOMIC DNA]</scope>
    <source>
        <strain evidence="9">BY</strain>
    </source>
</reference>
<proteinExistence type="predicted"/>
<dbReference type="GO" id="GO:0000155">
    <property type="term" value="F:phosphorelay sensor kinase activity"/>
    <property type="evidence" value="ECO:0007669"/>
    <property type="project" value="InterPro"/>
</dbReference>
<feature type="domain" description="Histidine kinase" evidence="8">
    <location>
        <begin position="225"/>
        <end position="439"/>
    </location>
</feature>
<dbReference type="PRINTS" id="PR00344">
    <property type="entry name" value="BCTRLSENSOR"/>
</dbReference>
<dbReference type="Pfam" id="PF00512">
    <property type="entry name" value="HisKA"/>
    <property type="match status" value="1"/>
</dbReference>
<evidence type="ECO:0000256" key="7">
    <source>
        <dbReference type="SAM" id="Coils"/>
    </source>
</evidence>
<evidence type="ECO:0000256" key="2">
    <source>
        <dbReference type="ARBA" id="ARBA00012438"/>
    </source>
</evidence>
<dbReference type="PANTHER" id="PTHR43711:SF1">
    <property type="entry name" value="HISTIDINE KINASE 1"/>
    <property type="match status" value="1"/>
</dbReference>
<dbReference type="PANTHER" id="PTHR43711">
    <property type="entry name" value="TWO-COMPONENT HISTIDINE KINASE"/>
    <property type="match status" value="1"/>
</dbReference>